<keyword evidence="3" id="KW-0804">Transcription</keyword>
<dbReference type="InterPro" id="IPR011991">
    <property type="entry name" value="ArsR-like_HTH"/>
</dbReference>
<reference evidence="5 6" key="1">
    <citation type="submission" date="2014-09" db="EMBL/GenBank/DDBJ databases">
        <title>Genome sequencing of Methyloceanibacter caenitepidi Gela4.</title>
        <authorList>
            <person name="Takeuchi M."/>
            <person name="Susumu S."/>
            <person name="Kamagata Y."/>
            <person name="Oshima K."/>
            <person name="Hattori M."/>
            <person name="Iwasaki W."/>
        </authorList>
    </citation>
    <scope>NUCLEOTIDE SEQUENCE [LARGE SCALE GENOMIC DNA]</scope>
    <source>
        <strain evidence="5 6">Gela4</strain>
    </source>
</reference>
<dbReference type="InterPro" id="IPR052362">
    <property type="entry name" value="HTH-GbsR_regulator"/>
</dbReference>
<dbReference type="Gene3D" id="1.10.10.10">
    <property type="entry name" value="Winged helix-like DNA-binding domain superfamily/Winged helix DNA-binding domain"/>
    <property type="match status" value="1"/>
</dbReference>
<dbReference type="RefSeq" id="WP_082025627.1">
    <property type="nucleotide sequence ID" value="NZ_AP014648.1"/>
</dbReference>
<keyword evidence="1" id="KW-0805">Transcription regulation</keyword>
<dbReference type="AlphaFoldDB" id="A0A0A8K467"/>
<evidence type="ECO:0000256" key="3">
    <source>
        <dbReference type="ARBA" id="ARBA00023163"/>
    </source>
</evidence>
<name>A0A0A8K467_9HYPH</name>
<organism evidence="5 6">
    <name type="scientific">Methyloceanibacter caenitepidi</name>
    <dbReference type="NCBI Taxonomy" id="1384459"/>
    <lineage>
        <taxon>Bacteria</taxon>
        <taxon>Pseudomonadati</taxon>
        <taxon>Pseudomonadota</taxon>
        <taxon>Alphaproteobacteria</taxon>
        <taxon>Hyphomicrobiales</taxon>
        <taxon>Hyphomicrobiaceae</taxon>
        <taxon>Methyloceanibacter</taxon>
    </lineage>
</organism>
<evidence type="ECO:0000256" key="2">
    <source>
        <dbReference type="ARBA" id="ARBA00023125"/>
    </source>
</evidence>
<evidence type="ECO:0000313" key="5">
    <source>
        <dbReference type="EMBL" id="BAQ17705.1"/>
    </source>
</evidence>
<dbReference type="GO" id="GO:0003677">
    <property type="term" value="F:DNA binding"/>
    <property type="evidence" value="ECO:0007669"/>
    <property type="project" value="UniProtKB-KW"/>
</dbReference>
<evidence type="ECO:0000259" key="4">
    <source>
        <dbReference type="Pfam" id="PF12802"/>
    </source>
</evidence>
<dbReference type="InterPro" id="IPR036390">
    <property type="entry name" value="WH_DNA-bd_sf"/>
</dbReference>
<dbReference type="HOGENOM" id="CLU_120349_1_1_5"/>
<dbReference type="InterPro" id="IPR036388">
    <property type="entry name" value="WH-like_DNA-bd_sf"/>
</dbReference>
<dbReference type="CDD" id="cd00090">
    <property type="entry name" value="HTH_ARSR"/>
    <property type="match status" value="1"/>
</dbReference>
<dbReference type="PANTHER" id="PTHR38465:SF2">
    <property type="entry name" value="HTH-TYPE TRANSCRIPTIONAL REGULATOR MMPR5"/>
    <property type="match status" value="1"/>
</dbReference>
<keyword evidence="2" id="KW-0238">DNA-binding</keyword>
<sequence length="168" mass="19033">MTSKAENAIAAFVEQMGLILQAEGMPRIAGHIMGLMIMHEGPFSLSQLAERLKVSRASISTNTRLLEDLEVIVRTAKPGDRQVYFTLSPRPYARMLRGMVRRMRRARDVVQGTQDGLPEGMTDTHERLQELDDFYEVLIDTFVDLIDTWDAERKGLARQTRNGDRPSA</sequence>
<dbReference type="PANTHER" id="PTHR38465">
    <property type="entry name" value="HTH-TYPE TRANSCRIPTIONAL REGULATOR MJ1563-RELATED"/>
    <property type="match status" value="1"/>
</dbReference>
<dbReference type="Proteomes" id="UP000031643">
    <property type="component" value="Chromosome"/>
</dbReference>
<dbReference type="STRING" id="1384459.GL4_2264"/>
<accession>A0A0A8K467</accession>
<dbReference type="KEGG" id="mcg:GL4_2264"/>
<evidence type="ECO:0000256" key="1">
    <source>
        <dbReference type="ARBA" id="ARBA00023015"/>
    </source>
</evidence>
<proteinExistence type="predicted"/>
<protein>
    <recommendedName>
        <fullName evidence="4">HTH marR-type domain-containing protein</fullName>
    </recommendedName>
</protein>
<dbReference type="GO" id="GO:0003700">
    <property type="term" value="F:DNA-binding transcription factor activity"/>
    <property type="evidence" value="ECO:0007669"/>
    <property type="project" value="InterPro"/>
</dbReference>
<dbReference type="InterPro" id="IPR000835">
    <property type="entry name" value="HTH_MarR-typ"/>
</dbReference>
<dbReference type="Pfam" id="PF12802">
    <property type="entry name" value="MarR_2"/>
    <property type="match status" value="1"/>
</dbReference>
<evidence type="ECO:0000313" key="6">
    <source>
        <dbReference type="Proteomes" id="UP000031643"/>
    </source>
</evidence>
<keyword evidence="6" id="KW-1185">Reference proteome</keyword>
<gene>
    <name evidence="5" type="ORF">GL4_2264</name>
</gene>
<dbReference type="SUPFAM" id="SSF46785">
    <property type="entry name" value="Winged helix' DNA-binding domain"/>
    <property type="match status" value="1"/>
</dbReference>
<feature type="domain" description="HTH marR-type" evidence="4">
    <location>
        <begin position="24"/>
        <end position="81"/>
    </location>
</feature>
<dbReference type="EMBL" id="AP014648">
    <property type="protein sequence ID" value="BAQ17705.1"/>
    <property type="molecule type" value="Genomic_DNA"/>
</dbReference>
<dbReference type="OrthoDB" id="2733322at2"/>